<comment type="caution">
    <text evidence="1">The sequence shown here is derived from an EMBL/GenBank/DDBJ whole genome shotgun (WGS) entry which is preliminary data.</text>
</comment>
<name>A0ACC7NUZ7_9BACL</name>
<reference evidence="1" key="1">
    <citation type="submission" date="2024-12" db="EMBL/GenBank/DDBJ databases">
        <authorList>
            <person name="Wu N."/>
        </authorList>
    </citation>
    <scope>NUCLEOTIDE SEQUENCE</scope>
    <source>
        <strain evidence="1">P15</strain>
    </source>
</reference>
<accession>A0ACC7NUZ7</accession>
<evidence type="ECO:0000313" key="2">
    <source>
        <dbReference type="Proteomes" id="UP001631969"/>
    </source>
</evidence>
<evidence type="ECO:0000313" key="1">
    <source>
        <dbReference type="EMBL" id="MFM9328305.1"/>
    </source>
</evidence>
<gene>
    <name evidence="1" type="ORF">ACI1P1_08410</name>
</gene>
<organism evidence="1 2">
    <name type="scientific">Paenibacillus mesotrionivorans</name>
    <dbReference type="NCBI Taxonomy" id="3160968"/>
    <lineage>
        <taxon>Bacteria</taxon>
        <taxon>Bacillati</taxon>
        <taxon>Bacillota</taxon>
        <taxon>Bacilli</taxon>
        <taxon>Bacillales</taxon>
        <taxon>Paenibacillaceae</taxon>
        <taxon>Paenibacillus</taxon>
    </lineage>
</organism>
<keyword evidence="2" id="KW-1185">Reference proteome</keyword>
<dbReference type="EMBL" id="JBJURJ010000004">
    <property type="protein sequence ID" value="MFM9328305.1"/>
    <property type="molecule type" value="Genomic_DNA"/>
</dbReference>
<sequence length="149" mass="17061">MATLREGGFLISMIKQLSGRIFDRLLKKAGIEDLNNAQGRIMFALWKEDRVPIRRLAQTTALGKTTLSSMLERMEQAGHIERIADTADKRSTLVALSAGSKSMMDKYQEVSEDMLFLFYEGLTEDEVNRFEATLRHILANLNRYEEENK</sequence>
<protein>
    <submittedName>
        <fullName evidence="1">MarR family winged helix-turn-helix transcriptional regulator</fullName>
    </submittedName>
</protein>
<dbReference type="Proteomes" id="UP001631969">
    <property type="component" value="Unassembled WGS sequence"/>
</dbReference>
<proteinExistence type="predicted"/>